<organism evidence="7 8">
    <name type="scientific">Fodinibius salsisoli</name>
    <dbReference type="NCBI Taxonomy" id="2820877"/>
    <lineage>
        <taxon>Bacteria</taxon>
        <taxon>Pseudomonadati</taxon>
        <taxon>Balneolota</taxon>
        <taxon>Balneolia</taxon>
        <taxon>Balneolales</taxon>
        <taxon>Balneolaceae</taxon>
        <taxon>Fodinibius</taxon>
    </lineage>
</organism>
<sequence length="2919" mass="333905">MPPQSQLLYQSDLLNQNARELSHRHTFSHQKKDIIPIKPLLIDAKEGLTKAYRTLVTSVKQNQDISPAADWLIDNFYVIQEQIIQIENDFPIEYQRTVPHLTSGPNQGMPRVYDLVQSLVLHTDNIVDLQNLTLYIQSYQEELTLNMGELWAIPIMVRLVLVQQLAEKASQILERRKIRVEIQEFVDRLLKEEVDEPGWVLHRVIDWMKTHRQSFEEQTLLVELAHQLQVAGLISEDEKRWFEYRLQPLGVSLVEALREESQRRSELQVSIQNGVISLREISETEWQEFIEECSIVDQMLRLDPMGIYPEMDHEAKDQYRRAVERLSKYSDYSETEIAEKVLSLAERNINHTGNETAILHNHAVLKKHVGYYLVGGGYEELTQNIKYKMPIGEQLRKKLEKTAGYYIGIIAALCIALLGVLWIATDAISFSWPVAVSVLLVAFFPALELSVTAVNRLFAFTLPPRRLPKLKIDNRIPDKARTMVVVPTLLSSPDDVKRQLEKLEITALANPDPGLQFVLLSDFTDADQEQMPDDAAILNEAKHIIEELNKKYTSRYGQKFFLLHRCRKWNPKERVWMGWERKRGKLEKLNELLCDPSADHSFSTIYGDFISSIQSMPVQFILTLDADTRTPPDSVIDLVRVASHPLNRAWYDKNKGRITKGYGIIQPRISIPPDTAQKTYFTRIFSGNVGIDIYTTAVSDIYQDMMGEAVFTGKGIYDVRAFHTVLDNRFPENRILSHDLIESNYVRAALSTDIELFDDYPTSYASYCKRNHRWTRGDWQIASWLFGDVPAADGTAKNPLHLLARWKIFDNLRRSLTPLFLTIFFVAGWFWLPGTALLWTAAAFGILAFPIYVSFSTDVLNRPARIKWKLYFEKVRSNLKINTFQAISTLAILPHQAVIHLDAIFRVIWRLLISKKHLLEWTSASRAEALSSNTVYEYIRLMGISVLLGIAVLITALLIDPGSLWIVVPFSLLWISSPGFAWYFSHPHPHLSSKNGLSGDDKSKLRRYARRTWFYFERLVNEEYSWLPPDYYQEDPLLPPVARTSPTNIGLTLVATQAAYEMGYITLSELLSRLERTLNSLMQLDRYNGHFYNWYDIRLGEVLNPKYVSTVDSGNLAAGLIVVKQAVGQLLRQENPNAAFWKGLEDTLETVHAIFSDLEPQGNENGYEDVCRQIKTSISRMLNKLNGRESPATISESIRLLNELKESACTLCGNNLMKFRSSLGDARVDDLLFWLESPLRQVESYKKELSGYTYSTADDSGLEVPPAKRLEKLEQSKDSEEYRMLKQWTRQVHSITSICEQLVAEMDFRFIYNKKKGLFNIGYNVEKAELDKGTYDLLASEARIASIVAIAKGDVPSEHWFRLSRRLTSRNNDEFLLSWGGTTFEYLMPLLFMRSYPYTLLSHTYARIVEWQREYSQKFDRPWGFSESAYNILNIDLNYQYRAFGAPGLGLKRGLAEEFVVAPYASALALMVDPKDALDNLEVLKDIGGLGLRGYYDAIDFTPDHLPELEPYRVVKTYMAHHHGMSLIAFLNVLNGWTIHNYFHADPQIKACELLLQERIPRGIPIKEPHPIDVEMEPGEQHSMHYVVEHAGINNLDDAPPRVHLLSNGQYHTFVSHSGTGSSYYNDIMLTGWKADPTEDPLGLFVYIKDRETGEYWSAFHQPVKRKPDRYDSWFHNGKVQTSRVDEWLETTTEICVSPEHPIELRKITLTNYSDRRRTLELTSYAEVVLNQAQHHNAHPAFSKLFVQTDYLAEHHGLIAWRRPRMDSEQPKFMVHTVASYDLENLTEPLQFETERSNFIGRGRSLLNPQAMQEGYRLSGSIGNVSDPVMSLRRVVNLKAGEKIQVTYGIGWAGSRKEAVELVDRFDNPYAVDRAFDLSSIYNTVELDHIGISSERFQYFQKLASYMLYNDSHLRSSAEILSQNYLKQSNLWTYGISGDHPVIVFRIDKSEQLKSVERMLKGHLLWKQRGLQTDLVILNDHMSGYVDELQQGLQQTVESSYSRYQGHENDNVFVLRSDRLPEDDLVLILTVASVVLEGSLPKIDDLIQKQKVDSFHKGVDAVTYSRASIAESTVTDIMDSKTELQFFNGYGGFSKEDNEYRILLKPDPDRGLHQLPPAPWINIIANPSFGFIATETGAGYTWSENSRENKLSSWSNDPTLDPHSEAFYIRDEERQTYWSPTAGPVPGHGRYEVSHGFGYTRHRHTSYGIESELLQFVPREDPVKISKLSICNKSSKKRHLSLFSYQAWVLGINREASARYIVQEANQEGDTIYARNHYNNEFAGRMAFSSFLPVPRSSPHYVEEKGLAFTTDREKFIGRNCSLKRPRAVAEQTQLDNEVKIGGDPCAAFQLTITLEPEEKIECIALMGEGDTAKEAEQLAQRYRDHQQVEKAFEEVREFWTHSLGRIDIQTPDPALNLMMNGWLLYQTIACRMWSRAAFYQAGGAYGFRDQLQDAMAALYVDPQMTRDQILLHASRQFIKGDVQHWWHPPTGRGVRTKISDDRLWLPYVTAFYIESTGDEAILDETISYLEARKLADHEHEAYLQPSRRPLSGLSDTNISGSLYEHCIKAIDITLKMGAHGLPLIGAGDWNDGMNRVGHEGQGESVWLGFFMYSILQTFIPYCKQMGDEERAERYQKSAHKLAKHLNQEGWDGNWYIRAFYDNGTPLGSAQNNECRIDAVAQAWSVISGAAPEEKKRKALAALEEYLISEQDGLIRLLTPPFDQTKRNPGYIKGYIPGVRENGGQYTHAALWTVRAFAEMGSGEKAVKYLRMINPINHAREQKAADLYKVEPYVVAGDVYGEPPHVGQGGWSWYTGSAGWMYRVALESILGIRLKGNTMTIQPVISPEWEDYSIRWKSEDGRTVYDVEVQNPNGLESGGLEGTIDEQLVSFPEGVAKVKLKNDNQNHSVVLQLVDKQHD</sequence>
<keyword evidence="1" id="KW-0328">Glycosyltransferase</keyword>
<evidence type="ECO:0000259" key="5">
    <source>
        <dbReference type="Pfam" id="PF10091"/>
    </source>
</evidence>
<dbReference type="SUPFAM" id="SSF74650">
    <property type="entry name" value="Galactose mutarotase-like"/>
    <property type="match status" value="2"/>
</dbReference>
<comment type="caution">
    <text evidence="7">The sequence shown here is derived from an EMBL/GenBank/DDBJ whole genome shotgun (WGS) entry which is preliminary data.</text>
</comment>
<dbReference type="EMBL" id="JAGGJA010000002">
    <property type="protein sequence ID" value="MCW9705879.1"/>
    <property type="molecule type" value="Genomic_DNA"/>
</dbReference>
<dbReference type="CDD" id="cd11753">
    <property type="entry name" value="GH94N_ChvB_NdvB_2_like"/>
    <property type="match status" value="1"/>
</dbReference>
<dbReference type="Gene3D" id="2.60.420.10">
    <property type="entry name" value="Maltose phosphorylase, domain 3"/>
    <property type="match status" value="1"/>
</dbReference>
<dbReference type="Pfam" id="PF06165">
    <property type="entry name" value="GH94_b-supersand"/>
    <property type="match status" value="2"/>
</dbReference>
<feature type="domain" description="Glycosyl hydrolase 94 supersandwich" evidence="4">
    <location>
        <begin position="2115"/>
        <end position="2385"/>
    </location>
</feature>
<dbReference type="Proteomes" id="UP001207918">
    <property type="component" value="Unassembled WGS sequence"/>
</dbReference>
<dbReference type="InterPro" id="IPR052047">
    <property type="entry name" value="GH94_Enzymes"/>
</dbReference>
<keyword evidence="2" id="KW-0808">Transferase</keyword>
<gene>
    <name evidence="7" type="ORF">J6I44_03400</name>
</gene>
<dbReference type="CDD" id="cd11756">
    <property type="entry name" value="GH94N_ChvB_NdvB_1_like"/>
    <property type="match status" value="1"/>
</dbReference>
<dbReference type="InterPro" id="IPR019282">
    <property type="entry name" value="Glycoamylase-like_cons_dom"/>
</dbReference>
<dbReference type="RefSeq" id="WP_265764569.1">
    <property type="nucleotide sequence ID" value="NZ_JAGGJA010000002.1"/>
</dbReference>
<dbReference type="InterPro" id="IPR010383">
    <property type="entry name" value="Glyco_hydrolase_94_b-supersand"/>
</dbReference>
<dbReference type="SUPFAM" id="SSF48208">
    <property type="entry name" value="Six-hairpin glycosidases"/>
    <property type="match status" value="1"/>
</dbReference>
<evidence type="ECO:0000259" key="4">
    <source>
        <dbReference type="Pfam" id="PF06165"/>
    </source>
</evidence>
<dbReference type="InterPro" id="IPR011013">
    <property type="entry name" value="Gal_mutarotase_sf_dom"/>
</dbReference>
<keyword evidence="3" id="KW-0472">Membrane</keyword>
<feature type="transmembrane region" description="Helical" evidence="3">
    <location>
        <begin position="403"/>
        <end position="424"/>
    </location>
</feature>
<dbReference type="InterPro" id="IPR033432">
    <property type="entry name" value="GH94_catalytic"/>
</dbReference>
<feature type="domain" description="Glycosyl hydrolase 94 supersandwich" evidence="4">
    <location>
        <begin position="1598"/>
        <end position="1869"/>
    </location>
</feature>
<dbReference type="InterPro" id="IPR012341">
    <property type="entry name" value="6hp_glycosidase-like_sf"/>
</dbReference>
<feature type="domain" description="Glycosyl hydrolase 94 catalytic" evidence="6">
    <location>
        <begin position="2399"/>
        <end position="2831"/>
    </location>
</feature>
<dbReference type="InterPro" id="IPR008928">
    <property type="entry name" value="6-hairpin_glycosidase_sf"/>
</dbReference>
<reference evidence="7 8" key="1">
    <citation type="submission" date="2021-03" db="EMBL/GenBank/DDBJ databases">
        <title>Aliifodinibius sp. nov., a new bacterium isolated from saline soil.</title>
        <authorList>
            <person name="Galisteo C."/>
            <person name="De La Haba R."/>
            <person name="Sanchez-Porro C."/>
            <person name="Ventosa A."/>
        </authorList>
    </citation>
    <scope>NUCLEOTIDE SEQUENCE [LARGE SCALE GENOMIC DNA]</scope>
    <source>
        <strain evidence="7 8">1BSP15-2V2</strain>
    </source>
</reference>
<name>A0ABT3PKY2_9BACT</name>
<dbReference type="PANTHER" id="PTHR37469:SF2">
    <property type="entry name" value="CELLOBIONIC ACID PHOSPHORYLASE"/>
    <property type="match status" value="1"/>
</dbReference>
<feature type="transmembrane region" description="Helical" evidence="3">
    <location>
        <begin position="938"/>
        <end position="959"/>
    </location>
</feature>
<feature type="domain" description="Glycoamylase-like" evidence="5">
    <location>
        <begin position="1338"/>
        <end position="1537"/>
    </location>
</feature>
<evidence type="ECO:0000256" key="2">
    <source>
        <dbReference type="ARBA" id="ARBA00022679"/>
    </source>
</evidence>
<dbReference type="InterPro" id="IPR037018">
    <property type="entry name" value="GH65_N"/>
</dbReference>
<protein>
    <submittedName>
        <fullName evidence="7">Glycosyltransferase 36</fullName>
    </submittedName>
</protein>
<evidence type="ECO:0000313" key="8">
    <source>
        <dbReference type="Proteomes" id="UP001207918"/>
    </source>
</evidence>
<evidence type="ECO:0000256" key="1">
    <source>
        <dbReference type="ARBA" id="ARBA00022676"/>
    </source>
</evidence>
<feature type="transmembrane region" description="Helical" evidence="3">
    <location>
        <begin position="838"/>
        <end position="860"/>
    </location>
</feature>
<feature type="transmembrane region" description="Helical" evidence="3">
    <location>
        <begin position="430"/>
        <end position="459"/>
    </location>
</feature>
<dbReference type="Gene3D" id="2.70.98.40">
    <property type="entry name" value="Glycoside hydrolase, family 65, N-terminal domain"/>
    <property type="match status" value="2"/>
</dbReference>
<dbReference type="Pfam" id="PF17167">
    <property type="entry name" value="Glyco_hydro_94"/>
    <property type="match status" value="1"/>
</dbReference>
<dbReference type="Pfam" id="PF10091">
    <property type="entry name" value="Glycoamylase"/>
    <property type="match status" value="1"/>
</dbReference>
<evidence type="ECO:0000259" key="6">
    <source>
        <dbReference type="Pfam" id="PF17167"/>
    </source>
</evidence>
<dbReference type="InterPro" id="IPR037824">
    <property type="entry name" value="GH94N_2_NdvB"/>
</dbReference>
<keyword evidence="3" id="KW-1133">Transmembrane helix</keyword>
<accession>A0ABT3PKY2</accession>
<evidence type="ECO:0000313" key="7">
    <source>
        <dbReference type="EMBL" id="MCW9705879.1"/>
    </source>
</evidence>
<dbReference type="SMART" id="SM01068">
    <property type="entry name" value="CBM_X"/>
    <property type="match status" value="2"/>
</dbReference>
<feature type="transmembrane region" description="Helical" evidence="3">
    <location>
        <begin position="815"/>
        <end position="832"/>
    </location>
</feature>
<evidence type="ECO:0000256" key="3">
    <source>
        <dbReference type="SAM" id="Phobius"/>
    </source>
</evidence>
<keyword evidence="8" id="KW-1185">Reference proteome</keyword>
<dbReference type="Gene3D" id="1.50.10.140">
    <property type="match status" value="2"/>
</dbReference>
<proteinExistence type="predicted"/>
<dbReference type="PANTHER" id="PTHR37469">
    <property type="entry name" value="CELLOBIONIC ACID PHOSPHORYLASE-RELATED"/>
    <property type="match status" value="1"/>
</dbReference>
<keyword evidence="3" id="KW-0812">Transmembrane</keyword>
<dbReference type="Gene3D" id="1.50.10.10">
    <property type="match status" value="1"/>
</dbReference>
<dbReference type="InterPro" id="IPR037820">
    <property type="entry name" value="GH94N_NdvB"/>
</dbReference>